<dbReference type="NCBIfam" id="TIGR02727">
    <property type="entry name" value="MTHFS_bact"/>
    <property type="match status" value="1"/>
</dbReference>
<evidence type="ECO:0000256" key="2">
    <source>
        <dbReference type="ARBA" id="ARBA00022741"/>
    </source>
</evidence>
<protein>
    <recommendedName>
        <fullName evidence="4">5-formyltetrahydrofolate cyclo-ligase</fullName>
        <ecNumber evidence="4">6.3.3.2</ecNumber>
    </recommendedName>
</protein>
<evidence type="ECO:0000313" key="6">
    <source>
        <dbReference type="Proteomes" id="UP000018851"/>
    </source>
</evidence>
<keyword evidence="4" id="KW-0460">Magnesium</keyword>
<dbReference type="KEGG" id="ssan:NX02_24020"/>
<dbReference type="GO" id="GO:0005524">
    <property type="term" value="F:ATP binding"/>
    <property type="evidence" value="ECO:0007669"/>
    <property type="project" value="UniProtKB-KW"/>
</dbReference>
<keyword evidence="4" id="KW-0479">Metal-binding</keyword>
<keyword evidence="2 4" id="KW-0547">Nucleotide-binding</keyword>
<dbReference type="AlphaFoldDB" id="W0AIL7"/>
<dbReference type="InterPro" id="IPR002698">
    <property type="entry name" value="FTHF_cligase"/>
</dbReference>
<evidence type="ECO:0000256" key="4">
    <source>
        <dbReference type="RuleBase" id="RU361279"/>
    </source>
</evidence>
<dbReference type="InterPro" id="IPR037171">
    <property type="entry name" value="NagB/RpiA_transferase-like"/>
</dbReference>
<dbReference type="GO" id="GO:0030272">
    <property type="term" value="F:5-formyltetrahydrofolate cyclo-ligase activity"/>
    <property type="evidence" value="ECO:0007669"/>
    <property type="project" value="UniProtKB-EC"/>
</dbReference>
<name>W0AIL7_9SPHN</name>
<dbReference type="OrthoDB" id="9801938at2"/>
<dbReference type="SUPFAM" id="SSF100950">
    <property type="entry name" value="NagB/RpiA/CoA transferase-like"/>
    <property type="match status" value="1"/>
</dbReference>
<keyword evidence="3 4" id="KW-0067">ATP-binding</keyword>
<dbReference type="PATRIC" id="fig|1123269.5.peg.4705"/>
<dbReference type="eggNOG" id="COG0212">
    <property type="taxonomic scope" value="Bacteria"/>
</dbReference>
<dbReference type="InterPro" id="IPR024185">
    <property type="entry name" value="FTHF_cligase-like_sf"/>
</dbReference>
<proteinExistence type="inferred from homology"/>
<evidence type="ECO:0000313" key="5">
    <source>
        <dbReference type="EMBL" id="AHE56412.1"/>
    </source>
</evidence>
<dbReference type="HOGENOM" id="CLU_066245_0_1_5"/>
<evidence type="ECO:0000256" key="1">
    <source>
        <dbReference type="ARBA" id="ARBA00010638"/>
    </source>
</evidence>
<comment type="catalytic activity">
    <reaction evidence="4">
        <text>(6S)-5-formyl-5,6,7,8-tetrahydrofolate + ATP = (6R)-5,10-methenyltetrahydrofolate + ADP + phosphate</text>
        <dbReference type="Rhea" id="RHEA:10488"/>
        <dbReference type="ChEBI" id="CHEBI:30616"/>
        <dbReference type="ChEBI" id="CHEBI:43474"/>
        <dbReference type="ChEBI" id="CHEBI:57455"/>
        <dbReference type="ChEBI" id="CHEBI:57457"/>
        <dbReference type="ChEBI" id="CHEBI:456216"/>
        <dbReference type="EC" id="6.3.3.2"/>
    </reaction>
</comment>
<organism evidence="5 6">
    <name type="scientific">Sphingomonas sanxanigenens DSM 19645 = NX02</name>
    <dbReference type="NCBI Taxonomy" id="1123269"/>
    <lineage>
        <taxon>Bacteria</taxon>
        <taxon>Pseudomonadati</taxon>
        <taxon>Pseudomonadota</taxon>
        <taxon>Alphaproteobacteria</taxon>
        <taxon>Sphingomonadales</taxon>
        <taxon>Sphingomonadaceae</taxon>
        <taxon>Sphingomonas</taxon>
    </lineage>
</organism>
<sequence length="201" mass="21338">MNAGDEAVTDKRALRAALRERRAAHLAALPPAIRALTFGIAPGPLAALMRRARTVAAYVPLGDEADPLRLLAQATAMGCNTALPHIVSRADPVRFIAWRPGSLLVVGPLGLRQPDAAGREVAPDLILTPLVGFDRALNRLGQGAGHYDRAFAANPRALRIGVAWAAQEADSLPRETWDMPLDAVLTEREWIAGPRAEGAGA</sequence>
<dbReference type="PANTHER" id="PTHR23407:SF1">
    <property type="entry name" value="5-FORMYLTETRAHYDROFOLATE CYCLO-LIGASE"/>
    <property type="match status" value="1"/>
</dbReference>
<dbReference type="Pfam" id="PF01812">
    <property type="entry name" value="5-FTHF_cyc-lig"/>
    <property type="match status" value="1"/>
</dbReference>
<keyword evidence="6" id="KW-1185">Reference proteome</keyword>
<dbReference type="Proteomes" id="UP000018851">
    <property type="component" value="Chromosome"/>
</dbReference>
<dbReference type="GO" id="GO:0009396">
    <property type="term" value="P:folic acid-containing compound biosynthetic process"/>
    <property type="evidence" value="ECO:0007669"/>
    <property type="project" value="TreeGrafter"/>
</dbReference>
<dbReference type="EC" id="6.3.3.2" evidence="4"/>
<dbReference type="Gene3D" id="3.40.50.10420">
    <property type="entry name" value="NagB/RpiA/CoA transferase-like"/>
    <property type="match status" value="1"/>
</dbReference>
<accession>W0AIL7</accession>
<dbReference type="RefSeq" id="WP_025294528.1">
    <property type="nucleotide sequence ID" value="NZ_CP006644.1"/>
</dbReference>
<evidence type="ECO:0000256" key="3">
    <source>
        <dbReference type="ARBA" id="ARBA00022840"/>
    </source>
</evidence>
<gene>
    <name evidence="5" type="ORF">NX02_24020</name>
</gene>
<reference evidence="5 6" key="1">
    <citation type="submission" date="2013-07" db="EMBL/GenBank/DDBJ databases">
        <title>Completed genome of Sphingomonas sanxanigenens NX02.</title>
        <authorList>
            <person name="Ma T."/>
            <person name="Huang H."/>
            <person name="Wu M."/>
            <person name="Li X."/>
            <person name="Li G."/>
        </authorList>
    </citation>
    <scope>NUCLEOTIDE SEQUENCE [LARGE SCALE GENOMIC DNA]</scope>
    <source>
        <strain evidence="5 6">NX02</strain>
    </source>
</reference>
<dbReference type="GO" id="GO:0035999">
    <property type="term" value="P:tetrahydrofolate interconversion"/>
    <property type="evidence" value="ECO:0007669"/>
    <property type="project" value="TreeGrafter"/>
</dbReference>
<dbReference type="PANTHER" id="PTHR23407">
    <property type="entry name" value="ATPASE INHIBITOR/5-FORMYLTETRAHYDROFOLATE CYCLO-LIGASE"/>
    <property type="match status" value="1"/>
</dbReference>
<dbReference type="EMBL" id="CP006644">
    <property type="protein sequence ID" value="AHE56412.1"/>
    <property type="molecule type" value="Genomic_DNA"/>
</dbReference>
<dbReference type="GO" id="GO:0046872">
    <property type="term" value="F:metal ion binding"/>
    <property type="evidence" value="ECO:0007669"/>
    <property type="project" value="UniProtKB-KW"/>
</dbReference>
<comment type="similarity">
    <text evidence="1 4">Belongs to the 5-formyltetrahydrofolate cyclo-ligase family.</text>
</comment>
<comment type="cofactor">
    <cofactor evidence="4">
        <name>Mg(2+)</name>
        <dbReference type="ChEBI" id="CHEBI:18420"/>
    </cofactor>
</comment>
<dbReference type="STRING" id="1123269.NX02_24020"/>